<feature type="region of interest" description="Disordered" evidence="11">
    <location>
        <begin position="1"/>
        <end position="159"/>
    </location>
</feature>
<comment type="caution">
    <text evidence="13">The sequence shown here is derived from an EMBL/GenBank/DDBJ whole genome shotgun (WGS) entry which is preliminary data.</text>
</comment>
<feature type="compositionally biased region" description="Low complexity" evidence="11">
    <location>
        <begin position="78"/>
        <end position="92"/>
    </location>
</feature>
<sequence>MSTPSERRKLGLPPVNLSTLTPTKPAKPATGGAAPTPSHGAPSIIPTTHRQSAERRQPPIVAEPADRARAEPSHLDAPRAAATGTHSAADARAVSHVPRPVDEPAACPIDSTEAASTPARAAVAPVSEPSCERTGARADAAAGDAEVARHAPDEVGPQNEACGACEARKVERPAVPSPAPAPAPALAPAPAPAPPDAMTDEQRASARAAEAAAAAAAAARAAVTGAASTAAAAAAPTRVAVDAPATEQRVDGACEHKRLSPRAGAPAPPEGPQPSDETPCTPPPAASKRERAEIAWASPGGVIECRMPLFAAALLHGLPAGATRADGADGAADGGNGGVVSIVGGGGGNARTGIPNAIAAASAGSSVPPSAAGAADSGARASGVVQRAIVEWSAAVHDGAVLGLAAHPTLPWLCVATARSLQLWAPCAAARAGDEPTAAPATAANGRDRAGGDGCGRQAPPLAAVGGARASLDGLPALAELRSGEPSDAEVAGWPVRTADTAVAAATCDDAEFAALAFGQWSGGAGGGGGAGDGAGDAATAGAQAPARGLLLAGCSDGRLFAFTVRSAGGERDDNVAKLELKLFWARRVPPPPLGSASTRCALTSLALHAPAKPAHARIGAVDGAGRMWLWSALAPSEPAQLVVPAVATAAARGARARRPVAPRLKTALFCTPAATADGAPPGPSAPALRLVGLISAAGQSSWATAWQLSAEQTPAAAAAVAVPMRPRRACAFSHTAATSSADGRWVLLGSGEGCVTLLDAASLAPLAAVRGVHSLPVTALLALEPEPAAPGARAHVRCLSVSADKRGLVTVLVPAYWSETLRIAAAVLVALLALVLALAQARARAS</sequence>
<dbReference type="Gene3D" id="2.130.10.10">
    <property type="entry name" value="YVTN repeat-like/Quinoprotein amine dehydrogenase"/>
    <property type="match status" value="1"/>
</dbReference>
<proteinExistence type="predicted"/>
<comment type="subcellular location">
    <subcellularLocation>
        <location evidence="1">Endoplasmic reticulum membrane</location>
        <topology evidence="1">Single-pass membrane protein</topology>
    </subcellularLocation>
</comment>
<evidence type="ECO:0000256" key="1">
    <source>
        <dbReference type="ARBA" id="ARBA00004389"/>
    </source>
</evidence>
<feature type="compositionally biased region" description="Low complexity" evidence="11">
    <location>
        <begin position="114"/>
        <end position="127"/>
    </location>
</feature>
<feature type="transmembrane region" description="Helical" evidence="12">
    <location>
        <begin position="822"/>
        <end position="840"/>
    </location>
</feature>
<keyword evidence="5" id="KW-0677">Repeat</keyword>
<keyword evidence="14" id="KW-1185">Reference proteome</keyword>
<dbReference type="PANTHER" id="PTHR23284">
    <property type="entry name" value="PROLACTIN REGULATORY ELEMENT BINDING PROTEIN"/>
    <property type="match status" value="1"/>
</dbReference>
<keyword evidence="7" id="KW-0931">ER-Golgi transport</keyword>
<evidence type="ECO:0000313" key="13">
    <source>
        <dbReference type="EMBL" id="KAG8460643.1"/>
    </source>
</evidence>
<dbReference type="Proteomes" id="UP000751190">
    <property type="component" value="Unassembled WGS sequence"/>
</dbReference>
<dbReference type="InterPro" id="IPR045260">
    <property type="entry name" value="Sec12-like"/>
</dbReference>
<name>A0A8J6CAM9_DIALT</name>
<dbReference type="GO" id="GO:0006888">
    <property type="term" value="P:endoplasmic reticulum to Golgi vesicle-mediated transport"/>
    <property type="evidence" value="ECO:0007669"/>
    <property type="project" value="TreeGrafter"/>
</dbReference>
<evidence type="ECO:0000256" key="7">
    <source>
        <dbReference type="ARBA" id="ARBA00022892"/>
    </source>
</evidence>
<keyword evidence="4 12" id="KW-0812">Transmembrane</keyword>
<dbReference type="InterPro" id="IPR011047">
    <property type="entry name" value="Quinoprotein_ADH-like_sf"/>
</dbReference>
<keyword evidence="9 12" id="KW-1133">Transmembrane helix</keyword>
<evidence type="ECO:0000256" key="8">
    <source>
        <dbReference type="ARBA" id="ARBA00022927"/>
    </source>
</evidence>
<keyword evidence="8" id="KW-0653">Protein transport</keyword>
<keyword evidence="2" id="KW-0813">Transport</keyword>
<feature type="compositionally biased region" description="Basic and acidic residues" evidence="11">
    <location>
        <begin position="64"/>
        <end position="77"/>
    </location>
</feature>
<evidence type="ECO:0000256" key="12">
    <source>
        <dbReference type="SAM" id="Phobius"/>
    </source>
</evidence>
<dbReference type="GO" id="GO:0005085">
    <property type="term" value="F:guanyl-nucleotide exchange factor activity"/>
    <property type="evidence" value="ECO:0007669"/>
    <property type="project" value="InterPro"/>
</dbReference>
<evidence type="ECO:0000313" key="14">
    <source>
        <dbReference type="Proteomes" id="UP000751190"/>
    </source>
</evidence>
<evidence type="ECO:0000256" key="9">
    <source>
        <dbReference type="ARBA" id="ARBA00022989"/>
    </source>
</evidence>
<evidence type="ECO:0000256" key="3">
    <source>
        <dbReference type="ARBA" id="ARBA00022574"/>
    </source>
</evidence>
<dbReference type="EMBL" id="JAGTXO010000031">
    <property type="protein sequence ID" value="KAG8460643.1"/>
    <property type="molecule type" value="Genomic_DNA"/>
</dbReference>
<feature type="compositionally biased region" description="Low complexity" evidence="11">
    <location>
        <begin position="17"/>
        <end position="43"/>
    </location>
</feature>
<evidence type="ECO:0000256" key="10">
    <source>
        <dbReference type="ARBA" id="ARBA00023136"/>
    </source>
</evidence>
<accession>A0A8J6CAM9</accession>
<dbReference type="InterPro" id="IPR015943">
    <property type="entry name" value="WD40/YVTN_repeat-like_dom_sf"/>
</dbReference>
<feature type="region of interest" description="Disordered" evidence="11">
    <location>
        <begin position="171"/>
        <end position="238"/>
    </location>
</feature>
<keyword evidence="10 12" id="KW-0472">Membrane</keyword>
<evidence type="ECO:0000256" key="6">
    <source>
        <dbReference type="ARBA" id="ARBA00022824"/>
    </source>
</evidence>
<dbReference type="PANTHER" id="PTHR23284:SF0">
    <property type="entry name" value="PROLACTIN REGULATORY ELEMENT-BINDING PROTEIN"/>
    <property type="match status" value="1"/>
</dbReference>
<organism evidence="13 14">
    <name type="scientific">Diacronema lutheri</name>
    <name type="common">Unicellular marine alga</name>
    <name type="synonym">Monochrysis lutheri</name>
    <dbReference type="NCBI Taxonomy" id="2081491"/>
    <lineage>
        <taxon>Eukaryota</taxon>
        <taxon>Haptista</taxon>
        <taxon>Haptophyta</taxon>
        <taxon>Pavlovophyceae</taxon>
        <taxon>Pavlovales</taxon>
        <taxon>Pavlovaceae</taxon>
        <taxon>Diacronema</taxon>
    </lineage>
</organism>
<gene>
    <name evidence="13" type="ORF">KFE25_011418</name>
</gene>
<keyword evidence="6" id="KW-0256">Endoplasmic reticulum</keyword>
<keyword evidence="3" id="KW-0853">WD repeat</keyword>
<dbReference type="SUPFAM" id="SSF50998">
    <property type="entry name" value="Quinoprotein alcohol dehydrogenase-like"/>
    <property type="match status" value="1"/>
</dbReference>
<dbReference type="GO" id="GO:0015031">
    <property type="term" value="P:protein transport"/>
    <property type="evidence" value="ECO:0007669"/>
    <property type="project" value="UniProtKB-KW"/>
</dbReference>
<feature type="region of interest" description="Disordered" evidence="11">
    <location>
        <begin position="259"/>
        <end position="290"/>
    </location>
</feature>
<evidence type="ECO:0000256" key="4">
    <source>
        <dbReference type="ARBA" id="ARBA00022692"/>
    </source>
</evidence>
<dbReference type="AlphaFoldDB" id="A0A8J6CAM9"/>
<feature type="compositionally biased region" description="Pro residues" evidence="11">
    <location>
        <begin position="175"/>
        <end position="195"/>
    </location>
</feature>
<evidence type="ECO:0000256" key="11">
    <source>
        <dbReference type="SAM" id="MobiDB-lite"/>
    </source>
</evidence>
<dbReference type="GO" id="GO:0003400">
    <property type="term" value="P:regulation of COPII vesicle coating"/>
    <property type="evidence" value="ECO:0007669"/>
    <property type="project" value="TreeGrafter"/>
</dbReference>
<dbReference type="GO" id="GO:0005789">
    <property type="term" value="C:endoplasmic reticulum membrane"/>
    <property type="evidence" value="ECO:0007669"/>
    <property type="project" value="UniProtKB-SubCell"/>
</dbReference>
<feature type="compositionally biased region" description="Low complexity" evidence="11">
    <location>
        <begin position="205"/>
        <end position="238"/>
    </location>
</feature>
<protein>
    <submittedName>
        <fullName evidence="13">Uncharacterized protein</fullName>
    </submittedName>
</protein>
<reference evidence="13" key="1">
    <citation type="submission" date="2021-05" db="EMBL/GenBank/DDBJ databases">
        <title>The genome of the haptophyte Pavlova lutheri (Diacronema luteri, Pavlovales) - a model for lipid biosynthesis in eukaryotic algae.</title>
        <authorList>
            <person name="Hulatt C.J."/>
            <person name="Posewitz M.C."/>
        </authorList>
    </citation>
    <scope>NUCLEOTIDE SEQUENCE</scope>
    <source>
        <strain evidence="13">NIVA-4/92</strain>
    </source>
</reference>
<evidence type="ECO:0000256" key="2">
    <source>
        <dbReference type="ARBA" id="ARBA00022448"/>
    </source>
</evidence>
<evidence type="ECO:0000256" key="5">
    <source>
        <dbReference type="ARBA" id="ARBA00022737"/>
    </source>
</evidence>